<evidence type="ECO:0000256" key="4">
    <source>
        <dbReference type="ARBA" id="ARBA00022989"/>
    </source>
</evidence>
<evidence type="ECO:0000313" key="10">
    <source>
        <dbReference type="Proteomes" id="UP001054252"/>
    </source>
</evidence>
<evidence type="ECO:0000256" key="3">
    <source>
        <dbReference type="ARBA" id="ARBA00022692"/>
    </source>
</evidence>
<feature type="transmembrane region" description="Helical" evidence="6">
    <location>
        <begin position="68"/>
        <end position="88"/>
    </location>
</feature>
<keyword evidence="3 6" id="KW-0812">Transmembrane</keyword>
<gene>
    <name evidence="9" type="ORF">SLEP1_g32651</name>
</gene>
<feature type="transmembrane region" description="Helical" evidence="6">
    <location>
        <begin position="7"/>
        <end position="28"/>
    </location>
</feature>
<dbReference type="InterPro" id="IPR000620">
    <property type="entry name" value="EamA_dom"/>
</dbReference>
<name>A0AAV5KE23_9ROSI</name>
<evidence type="ECO:0000259" key="8">
    <source>
        <dbReference type="Pfam" id="PF00892"/>
    </source>
</evidence>
<dbReference type="SUPFAM" id="SSF103481">
    <property type="entry name" value="Multidrug resistance efflux transporter EmrE"/>
    <property type="match status" value="2"/>
</dbReference>
<dbReference type="Pfam" id="PF00892">
    <property type="entry name" value="EamA"/>
    <property type="match status" value="2"/>
</dbReference>
<feature type="transmembrane region" description="Helical" evidence="6">
    <location>
        <begin position="34"/>
        <end position="56"/>
    </location>
</feature>
<feature type="transmembrane region" description="Helical" evidence="6">
    <location>
        <begin position="206"/>
        <end position="228"/>
    </location>
</feature>
<feature type="region of interest" description="Disordered" evidence="7">
    <location>
        <begin position="322"/>
        <end position="354"/>
    </location>
</feature>
<feature type="transmembrane region" description="Helical" evidence="6">
    <location>
        <begin position="269"/>
        <end position="290"/>
    </location>
</feature>
<dbReference type="GO" id="GO:0016020">
    <property type="term" value="C:membrane"/>
    <property type="evidence" value="ECO:0007669"/>
    <property type="project" value="UniProtKB-SubCell"/>
</dbReference>
<feature type="transmembrane region" description="Helical" evidence="6">
    <location>
        <begin position="296"/>
        <end position="315"/>
    </location>
</feature>
<accession>A0AAV5KE23</accession>
<feature type="transmembrane region" description="Helical" evidence="6">
    <location>
        <begin position="174"/>
        <end position="194"/>
    </location>
</feature>
<evidence type="ECO:0000256" key="2">
    <source>
        <dbReference type="ARBA" id="ARBA00007635"/>
    </source>
</evidence>
<dbReference type="GO" id="GO:0022857">
    <property type="term" value="F:transmembrane transporter activity"/>
    <property type="evidence" value="ECO:0007669"/>
    <property type="project" value="InterPro"/>
</dbReference>
<feature type="domain" description="EamA" evidence="8">
    <location>
        <begin position="176"/>
        <end position="314"/>
    </location>
</feature>
<feature type="domain" description="EamA" evidence="8">
    <location>
        <begin position="11"/>
        <end position="146"/>
    </location>
</feature>
<dbReference type="EMBL" id="BPVZ01000061">
    <property type="protein sequence ID" value="GKV22829.1"/>
    <property type="molecule type" value="Genomic_DNA"/>
</dbReference>
<dbReference type="InterPro" id="IPR030184">
    <property type="entry name" value="WAT1-related"/>
</dbReference>
<keyword evidence="4 6" id="KW-1133">Transmembrane helix</keyword>
<feature type="transmembrane region" description="Helical" evidence="6">
    <location>
        <begin position="240"/>
        <end position="262"/>
    </location>
</feature>
<feature type="transmembrane region" description="Helical" evidence="6">
    <location>
        <begin position="130"/>
        <end position="148"/>
    </location>
</feature>
<feature type="compositionally biased region" description="Polar residues" evidence="7">
    <location>
        <begin position="330"/>
        <end position="354"/>
    </location>
</feature>
<comment type="subcellular location">
    <subcellularLocation>
        <location evidence="1 6">Membrane</location>
        <topology evidence="1 6">Multi-pass membrane protein</topology>
    </subcellularLocation>
</comment>
<dbReference type="Proteomes" id="UP001054252">
    <property type="component" value="Unassembled WGS sequence"/>
</dbReference>
<evidence type="ECO:0000256" key="5">
    <source>
        <dbReference type="ARBA" id="ARBA00023136"/>
    </source>
</evidence>
<protein>
    <recommendedName>
        <fullName evidence="6">WAT1-related protein</fullName>
    </recommendedName>
</protein>
<dbReference type="AlphaFoldDB" id="A0AAV5KE23"/>
<organism evidence="9 10">
    <name type="scientific">Rubroshorea leprosula</name>
    <dbReference type="NCBI Taxonomy" id="152421"/>
    <lineage>
        <taxon>Eukaryota</taxon>
        <taxon>Viridiplantae</taxon>
        <taxon>Streptophyta</taxon>
        <taxon>Embryophyta</taxon>
        <taxon>Tracheophyta</taxon>
        <taxon>Spermatophyta</taxon>
        <taxon>Magnoliopsida</taxon>
        <taxon>eudicotyledons</taxon>
        <taxon>Gunneridae</taxon>
        <taxon>Pentapetalae</taxon>
        <taxon>rosids</taxon>
        <taxon>malvids</taxon>
        <taxon>Malvales</taxon>
        <taxon>Dipterocarpaceae</taxon>
        <taxon>Rubroshorea</taxon>
    </lineage>
</organism>
<dbReference type="PANTHER" id="PTHR31218">
    <property type="entry name" value="WAT1-RELATED PROTEIN"/>
    <property type="match status" value="1"/>
</dbReference>
<evidence type="ECO:0000256" key="1">
    <source>
        <dbReference type="ARBA" id="ARBA00004141"/>
    </source>
</evidence>
<proteinExistence type="inferred from homology"/>
<comment type="similarity">
    <text evidence="2 6">Belongs to the drug/metabolite transporter (DMT) superfamily. Plant drug/metabolite exporter (P-DME) (TC 2.A.7.4) family.</text>
</comment>
<feature type="transmembrane region" description="Helical" evidence="6">
    <location>
        <begin position="100"/>
        <end position="118"/>
    </location>
</feature>
<dbReference type="InterPro" id="IPR037185">
    <property type="entry name" value="EmrE-like"/>
</dbReference>
<evidence type="ECO:0000256" key="6">
    <source>
        <dbReference type="RuleBase" id="RU363077"/>
    </source>
</evidence>
<evidence type="ECO:0000313" key="9">
    <source>
        <dbReference type="EMBL" id="GKV22829.1"/>
    </source>
</evidence>
<comment type="caution">
    <text evidence="9">The sequence shown here is derived from an EMBL/GenBank/DDBJ whole genome shotgun (WGS) entry which is preliminary data.</text>
</comment>
<evidence type="ECO:0000256" key="7">
    <source>
        <dbReference type="SAM" id="MobiDB-lite"/>
    </source>
</evidence>
<keyword evidence="5 6" id="KW-0472">Membrane</keyword>
<reference evidence="9 10" key="1">
    <citation type="journal article" date="2021" name="Commun. Biol.">
        <title>The genome of Shorea leprosula (Dipterocarpaceae) highlights the ecological relevance of drought in aseasonal tropical rainforests.</title>
        <authorList>
            <person name="Ng K.K.S."/>
            <person name="Kobayashi M.J."/>
            <person name="Fawcett J.A."/>
            <person name="Hatakeyama M."/>
            <person name="Paape T."/>
            <person name="Ng C.H."/>
            <person name="Ang C.C."/>
            <person name="Tnah L.H."/>
            <person name="Lee C.T."/>
            <person name="Nishiyama T."/>
            <person name="Sese J."/>
            <person name="O'Brien M.J."/>
            <person name="Copetti D."/>
            <person name="Mohd Noor M.I."/>
            <person name="Ong R.C."/>
            <person name="Putra M."/>
            <person name="Sireger I.Z."/>
            <person name="Indrioko S."/>
            <person name="Kosugi Y."/>
            <person name="Izuno A."/>
            <person name="Isagi Y."/>
            <person name="Lee S.L."/>
            <person name="Shimizu K.K."/>
        </authorList>
    </citation>
    <scope>NUCLEOTIDE SEQUENCE [LARGE SCALE GENOMIC DNA]</scope>
    <source>
        <strain evidence="9">214</strain>
    </source>
</reference>
<keyword evidence="10" id="KW-1185">Reference proteome</keyword>
<sequence>MGTLMPFVGMVIVILAQVGNMVVIKAALSRGINRYVLIAYSNFLSTLILLPCSFVFNRSERLPLTFSIVCKFFLQALVLIVVQVSRYTGLDYSSPTLDTAMLNLVPAFTFLLAVTFRMEKLDWKSRSSQAKTLGTLTSIAGAFVVTFYKGPKMTGTQSFTAPTSLLLFSPQLKWILGALLLATEAFMTSVWYILQAMILRRFPAIVTVVFFVSFFNTIMAAVYALILVNDTSAWKLRLDIGLIAVLYSALASIILINTLASWCLSKTGALFVTMFKPLGIIFAVVMGVLFSGDALYLGSMIGAIIIVTGFYAVIWGKANEEEKSSEDNGLESSKSSSETVPLLQNKTEDMNSSI</sequence>